<dbReference type="EMBL" id="BMAU01021221">
    <property type="protein sequence ID" value="GFY00798.1"/>
    <property type="molecule type" value="Genomic_DNA"/>
</dbReference>
<comment type="caution">
    <text evidence="1">The sequence shown here is derived from an EMBL/GenBank/DDBJ whole genome shotgun (WGS) entry which is preliminary data.</text>
</comment>
<sequence length="117" mass="12866">MTGVPLAPCHDEFRGPRSDYVRQITLGIAALGYRDHEMACECCEEREMDKKKVIEKPGLSQLSNILEMIEGSTGEIAEPLPGPDEIGNLIEEVIDLAKQINLAVDSADIQKLLDSLD</sequence>
<protein>
    <submittedName>
        <fullName evidence="1">Uncharacterized protein</fullName>
    </submittedName>
</protein>
<dbReference type="AlphaFoldDB" id="A0A8X6S5C8"/>
<proteinExistence type="predicted"/>
<evidence type="ECO:0000313" key="2">
    <source>
        <dbReference type="Proteomes" id="UP000887159"/>
    </source>
</evidence>
<name>A0A8X6S5C8_TRICX</name>
<evidence type="ECO:0000313" key="1">
    <source>
        <dbReference type="EMBL" id="GFY00798.1"/>
    </source>
</evidence>
<keyword evidence="2" id="KW-1185">Reference proteome</keyword>
<gene>
    <name evidence="1" type="ORF">TNCV_2141901</name>
</gene>
<reference evidence="1" key="1">
    <citation type="submission" date="2020-08" db="EMBL/GenBank/DDBJ databases">
        <title>Multicomponent nature underlies the extraordinary mechanical properties of spider dragline silk.</title>
        <authorList>
            <person name="Kono N."/>
            <person name="Nakamura H."/>
            <person name="Mori M."/>
            <person name="Yoshida Y."/>
            <person name="Ohtoshi R."/>
            <person name="Malay A.D."/>
            <person name="Moran D.A.P."/>
            <person name="Tomita M."/>
            <person name="Numata K."/>
            <person name="Arakawa K."/>
        </authorList>
    </citation>
    <scope>NUCLEOTIDE SEQUENCE</scope>
</reference>
<accession>A0A8X6S5C8</accession>
<organism evidence="1 2">
    <name type="scientific">Trichonephila clavipes</name>
    <name type="common">Golden silk orbweaver</name>
    <name type="synonym">Nephila clavipes</name>
    <dbReference type="NCBI Taxonomy" id="2585209"/>
    <lineage>
        <taxon>Eukaryota</taxon>
        <taxon>Metazoa</taxon>
        <taxon>Ecdysozoa</taxon>
        <taxon>Arthropoda</taxon>
        <taxon>Chelicerata</taxon>
        <taxon>Arachnida</taxon>
        <taxon>Araneae</taxon>
        <taxon>Araneomorphae</taxon>
        <taxon>Entelegynae</taxon>
        <taxon>Araneoidea</taxon>
        <taxon>Nephilidae</taxon>
        <taxon>Trichonephila</taxon>
    </lineage>
</organism>
<dbReference type="Proteomes" id="UP000887159">
    <property type="component" value="Unassembled WGS sequence"/>
</dbReference>